<sequence>MKLLIPVSRLVVVASLLGRILCVPLAGNNRFGDRPYDVDQQVHHVRTRYQPSRLVDIPLHVDDTAPKAVAEFEDDGRESTLELQTPSRGIRQSIEAESVTLAARADASTDQANTAVTSTGTEVEDVAIHTHENAQTDSTESNIIPIISQATSSSTSSSSSSSGTVITTLKPKTKRTNRSSYLSFTKDSQKLIKPIKHTKLTNPPPSPNDDTPTILPDTTTTTTTVFPHPGFSPQRLPGITYSPYDLTGCRSFPNITSDFLTIARTRLYSSVRIYGVDCSQVLHTLRAASLVSVSVSSPPLKLFLGIFSLSDLSSQLTTLISDIQTFAITENLSVDDVWTNRIDTISVGNELVNNGQATPAQVLDAVRTVRQVLRREGYTGPVVTVDTFVAVLRHPELCTSSEVDYCAVNVHPFFDGFVEAEQAGGFVSAQVRNLREVIVAPTVQGKSQGGTTDTKMEGEGDMKGRRQKRVVVTETGWPKRGNANYRAVPGRSEQKTAVDGIMKAWREGSQRGFEDQGDFEVFLFTAFDDGWKKADKNTFYAEQFWGIHDR</sequence>
<evidence type="ECO:0000313" key="10">
    <source>
        <dbReference type="EMBL" id="KAL0468581.1"/>
    </source>
</evidence>
<name>A0ABR3D7C7_NEUIN</name>
<dbReference type="InterPro" id="IPR050732">
    <property type="entry name" value="Beta-glucan_modifiers"/>
</dbReference>
<dbReference type="PANTHER" id="PTHR16631">
    <property type="entry name" value="GLUCAN 1,3-BETA-GLUCOSIDASE"/>
    <property type="match status" value="1"/>
</dbReference>
<comment type="similarity">
    <text evidence="2 7">Belongs to the glycosyl hydrolase 17 family.</text>
</comment>
<evidence type="ECO:0000256" key="7">
    <source>
        <dbReference type="RuleBase" id="RU004335"/>
    </source>
</evidence>
<feature type="signal peptide" evidence="9">
    <location>
        <begin position="1"/>
        <end position="22"/>
    </location>
</feature>
<dbReference type="Gene3D" id="3.20.20.80">
    <property type="entry name" value="Glycosidases"/>
    <property type="match status" value="1"/>
</dbReference>
<comment type="subcellular location">
    <subcellularLocation>
        <location evidence="1">Secreted</location>
        <location evidence="1">Cell wall</location>
    </subcellularLocation>
</comment>
<dbReference type="GO" id="GO:0016787">
    <property type="term" value="F:hydrolase activity"/>
    <property type="evidence" value="ECO:0007669"/>
    <property type="project" value="UniProtKB-KW"/>
</dbReference>
<feature type="chain" id="PRO_5046107965" evidence="9">
    <location>
        <begin position="23"/>
        <end position="550"/>
    </location>
</feature>
<dbReference type="InterPro" id="IPR017853">
    <property type="entry name" value="GH"/>
</dbReference>
<feature type="compositionally biased region" description="Low complexity" evidence="8">
    <location>
        <begin position="149"/>
        <end position="168"/>
    </location>
</feature>
<dbReference type="InterPro" id="IPR000490">
    <property type="entry name" value="Glyco_hydro_17"/>
</dbReference>
<proteinExistence type="inferred from homology"/>
<gene>
    <name evidence="10" type="ORF">QR685DRAFT_546405</name>
</gene>
<feature type="region of interest" description="Disordered" evidence="8">
    <location>
        <begin position="445"/>
        <end position="467"/>
    </location>
</feature>
<evidence type="ECO:0000256" key="6">
    <source>
        <dbReference type="ARBA" id="ARBA00022801"/>
    </source>
</evidence>
<dbReference type="EMBL" id="JAVLET010000007">
    <property type="protein sequence ID" value="KAL0468581.1"/>
    <property type="molecule type" value="Genomic_DNA"/>
</dbReference>
<evidence type="ECO:0000313" key="11">
    <source>
        <dbReference type="Proteomes" id="UP001451303"/>
    </source>
</evidence>
<evidence type="ECO:0000256" key="9">
    <source>
        <dbReference type="SAM" id="SignalP"/>
    </source>
</evidence>
<evidence type="ECO:0000256" key="8">
    <source>
        <dbReference type="SAM" id="MobiDB-lite"/>
    </source>
</evidence>
<dbReference type="Pfam" id="PF00332">
    <property type="entry name" value="Glyco_hydro_17"/>
    <property type="match status" value="1"/>
</dbReference>
<dbReference type="Proteomes" id="UP001451303">
    <property type="component" value="Unassembled WGS sequence"/>
</dbReference>
<keyword evidence="3" id="KW-0134">Cell wall</keyword>
<evidence type="ECO:0000256" key="2">
    <source>
        <dbReference type="ARBA" id="ARBA00008773"/>
    </source>
</evidence>
<feature type="region of interest" description="Disordered" evidence="8">
    <location>
        <begin position="104"/>
        <end position="125"/>
    </location>
</feature>
<feature type="compositionally biased region" description="Polar residues" evidence="8">
    <location>
        <begin position="108"/>
        <end position="121"/>
    </location>
</feature>
<evidence type="ECO:0000256" key="5">
    <source>
        <dbReference type="ARBA" id="ARBA00022729"/>
    </source>
</evidence>
<organism evidence="10 11">
    <name type="scientific">Neurospora intermedia</name>
    <dbReference type="NCBI Taxonomy" id="5142"/>
    <lineage>
        <taxon>Eukaryota</taxon>
        <taxon>Fungi</taxon>
        <taxon>Dikarya</taxon>
        <taxon>Ascomycota</taxon>
        <taxon>Pezizomycotina</taxon>
        <taxon>Sordariomycetes</taxon>
        <taxon>Sordariomycetidae</taxon>
        <taxon>Sordariales</taxon>
        <taxon>Sordariaceae</taxon>
        <taxon>Neurospora</taxon>
    </lineage>
</organism>
<reference evidence="10 11" key="1">
    <citation type="submission" date="2023-09" db="EMBL/GenBank/DDBJ databases">
        <title>Multi-omics analysis of a traditional fermented food reveals byproduct-associated fungal strains for waste-to-food upcycling.</title>
        <authorList>
            <consortium name="Lawrence Berkeley National Laboratory"/>
            <person name="Rekdal V.M."/>
            <person name="Villalobos-Escobedo J.M."/>
            <person name="Rodriguez-Valeron N."/>
            <person name="Garcia M.O."/>
            <person name="Vasquez D.P."/>
            <person name="Damayanti I."/>
            <person name="Sorensen P.M."/>
            <person name="Baidoo E.E."/>
            <person name="De Carvalho A.C."/>
            <person name="Riley R."/>
            <person name="Lipzen A."/>
            <person name="He G."/>
            <person name="Yan M."/>
            <person name="Haridas S."/>
            <person name="Daum C."/>
            <person name="Yoshinaga Y."/>
            <person name="Ng V."/>
            <person name="Grigoriev I.V."/>
            <person name="Munk R."/>
            <person name="Nuraida L."/>
            <person name="Wijaya C.H."/>
            <person name="Morales P.-C."/>
            <person name="Keasling J.D."/>
        </authorList>
    </citation>
    <scope>NUCLEOTIDE SEQUENCE [LARGE SCALE GENOMIC DNA]</scope>
    <source>
        <strain evidence="10 11">FGSC 2613</strain>
    </source>
</reference>
<accession>A0ABR3D7C7</accession>
<keyword evidence="4" id="KW-0964">Secreted</keyword>
<evidence type="ECO:0000256" key="1">
    <source>
        <dbReference type="ARBA" id="ARBA00004191"/>
    </source>
</evidence>
<keyword evidence="6 10" id="KW-0378">Hydrolase</keyword>
<keyword evidence="5 9" id="KW-0732">Signal</keyword>
<feature type="region of interest" description="Disordered" evidence="8">
    <location>
        <begin position="149"/>
        <end position="179"/>
    </location>
</feature>
<comment type="caution">
    <text evidence="10">The sequence shown here is derived from an EMBL/GenBank/DDBJ whole genome shotgun (WGS) entry which is preliminary data.</text>
</comment>
<protein>
    <submittedName>
        <fullName evidence="10">Glycoside hydrolase superfamily</fullName>
    </submittedName>
</protein>
<evidence type="ECO:0000256" key="4">
    <source>
        <dbReference type="ARBA" id="ARBA00022525"/>
    </source>
</evidence>
<dbReference type="SUPFAM" id="SSF51445">
    <property type="entry name" value="(Trans)glycosidases"/>
    <property type="match status" value="1"/>
</dbReference>
<evidence type="ECO:0000256" key="3">
    <source>
        <dbReference type="ARBA" id="ARBA00022512"/>
    </source>
</evidence>
<keyword evidence="11" id="KW-1185">Reference proteome</keyword>
<dbReference type="PANTHER" id="PTHR16631:SF14">
    <property type="entry name" value="FAMILY 17 GLUCOSIDASE SCW10-RELATED"/>
    <property type="match status" value="1"/>
</dbReference>
<feature type="compositionally biased region" description="Basic and acidic residues" evidence="8">
    <location>
        <begin position="454"/>
        <end position="464"/>
    </location>
</feature>